<gene>
    <name evidence="1" type="ORF">HSCHL_1345</name>
</gene>
<dbReference type="RefSeq" id="WP_273000661.1">
    <property type="nucleotide sequence ID" value="NZ_PEBV01000045.1"/>
</dbReference>
<proteinExistence type="predicted"/>
<protein>
    <submittedName>
        <fullName evidence="1">Uncharacterized protein</fullName>
    </submittedName>
</protein>
<evidence type="ECO:0000313" key="2">
    <source>
        <dbReference type="Proteomes" id="UP000244180"/>
    </source>
</evidence>
<dbReference type="AlphaFoldDB" id="A0A2T5G5A6"/>
<comment type="caution">
    <text evidence="1">The sequence shown here is derived from an EMBL/GenBank/DDBJ whole genome shotgun (WGS) entry which is preliminary data.</text>
</comment>
<name>A0A2T5G5A6_HYDSH</name>
<dbReference type="EMBL" id="PEBV01000045">
    <property type="protein sequence ID" value="PTQ51374.1"/>
    <property type="molecule type" value="Genomic_DNA"/>
</dbReference>
<sequence>MRLAPAALGNDPLRHEATKRDGLHEIPVIVHYGYTDEEISFLADLDNENDEDSSKR</sequence>
<accession>A0A2T5G5A6</accession>
<dbReference type="Proteomes" id="UP000244180">
    <property type="component" value="Unassembled WGS sequence"/>
</dbReference>
<organism evidence="1 2">
    <name type="scientific">Hydrogenibacillus schlegelii</name>
    <name type="common">Bacillus schlegelii</name>
    <dbReference type="NCBI Taxonomy" id="1484"/>
    <lineage>
        <taxon>Bacteria</taxon>
        <taxon>Bacillati</taxon>
        <taxon>Bacillota</taxon>
        <taxon>Bacilli</taxon>
        <taxon>Bacillales</taxon>
        <taxon>Bacillales Family X. Incertae Sedis</taxon>
        <taxon>Hydrogenibacillus</taxon>
    </lineage>
</organism>
<evidence type="ECO:0000313" key="1">
    <source>
        <dbReference type="EMBL" id="PTQ51374.1"/>
    </source>
</evidence>
<reference evidence="1 2" key="1">
    <citation type="submission" date="2017-08" db="EMBL/GenBank/DDBJ databases">
        <title>Burning lignite coal seam in the remote Altai Mountains harbors a hydrogen-driven thermophilic microbial community.</title>
        <authorList>
            <person name="Kadnikov V.V."/>
            <person name="Mardanov A.V."/>
            <person name="Ivasenko D."/>
            <person name="Beletsky A.V."/>
            <person name="Karnachuk O.V."/>
            <person name="Ravin N.V."/>
        </authorList>
    </citation>
    <scope>NUCLEOTIDE SEQUENCE [LARGE SCALE GENOMIC DNA]</scope>
    <source>
        <strain evidence="1">AL33</strain>
    </source>
</reference>